<evidence type="ECO:0000256" key="1">
    <source>
        <dbReference type="ARBA" id="ARBA00004141"/>
    </source>
</evidence>
<evidence type="ECO:0000256" key="5">
    <source>
        <dbReference type="SAM" id="MobiDB-lite"/>
    </source>
</evidence>
<dbReference type="Proteomes" id="UP001642484">
    <property type="component" value="Unassembled WGS sequence"/>
</dbReference>
<accession>A0ABP0PIE7</accession>
<proteinExistence type="predicted"/>
<dbReference type="EMBL" id="CAXAMN010023195">
    <property type="protein sequence ID" value="CAK9075808.1"/>
    <property type="molecule type" value="Genomic_DNA"/>
</dbReference>
<feature type="region of interest" description="Disordered" evidence="5">
    <location>
        <begin position="293"/>
        <end position="320"/>
    </location>
</feature>
<dbReference type="SUPFAM" id="SSF144091">
    <property type="entry name" value="Rhomboid-like"/>
    <property type="match status" value="1"/>
</dbReference>
<keyword evidence="7" id="KW-1185">Reference proteome</keyword>
<evidence type="ECO:0000313" key="7">
    <source>
        <dbReference type="Proteomes" id="UP001642484"/>
    </source>
</evidence>
<evidence type="ECO:0000313" key="6">
    <source>
        <dbReference type="EMBL" id="CAK9075808.1"/>
    </source>
</evidence>
<feature type="compositionally biased region" description="Low complexity" evidence="5">
    <location>
        <begin position="24"/>
        <end position="42"/>
    </location>
</feature>
<dbReference type="InterPro" id="IPR035952">
    <property type="entry name" value="Rhomboid-like_sf"/>
</dbReference>
<evidence type="ECO:0000256" key="4">
    <source>
        <dbReference type="ARBA" id="ARBA00023136"/>
    </source>
</evidence>
<name>A0ABP0PIE7_9DINO</name>
<evidence type="ECO:0000256" key="2">
    <source>
        <dbReference type="ARBA" id="ARBA00022692"/>
    </source>
</evidence>
<organism evidence="6 7">
    <name type="scientific">Durusdinium trenchii</name>
    <dbReference type="NCBI Taxonomy" id="1381693"/>
    <lineage>
        <taxon>Eukaryota</taxon>
        <taxon>Sar</taxon>
        <taxon>Alveolata</taxon>
        <taxon>Dinophyceae</taxon>
        <taxon>Suessiales</taxon>
        <taxon>Symbiodiniaceae</taxon>
        <taxon>Durusdinium</taxon>
    </lineage>
</organism>
<evidence type="ECO:0008006" key="8">
    <source>
        <dbReference type="Google" id="ProtNLM"/>
    </source>
</evidence>
<comment type="caution">
    <text evidence="6">The sequence shown here is derived from an EMBL/GenBank/DDBJ whole genome shotgun (WGS) entry which is preliminary data.</text>
</comment>
<protein>
    <recommendedName>
        <fullName evidence="8">Peptidase S54 rhomboid domain-containing protein</fullName>
    </recommendedName>
</protein>
<gene>
    <name evidence="6" type="ORF">CCMP2556_LOCUS37350</name>
</gene>
<sequence length="517" mass="57711">MLCTRYSSSCLLRLHRSHRRPSHRPAWGRAAARSSSSNPWWNEELERRQKRPLRPLQPTQAPREATPSTWPTQDRGSERQDWQESASSLQLFAYPEDRRIPWASLSLLVTSACATLAAAGLWQQVLGSSSMEELEERLERFTNTLKACSAKWPLQVHELHGLLLASLLRAGELPNRALSDLALLLFGGTLLERLYGAPFMLLFLGVSTMLSNAMAMAIQQRFVEGVEGLSSTSGGLVALGTFCALRHPRWAIWPGVPIPVSWLMAPVVVADLSLAWAYRQELKAFESAQAADTECRRPDQKASTGSRPSTGPIWVKKEDKPHKQAVSRSCYLRRYLEGQELVLWDAETGDIPRGEDMSFYVGRSDVMLRTAFIGLTGTLLGGIKLKACHRDHWKLECADIAGGTGDASSEERTVEDFKEPSLREGDAHARDDHAGMSQVRLGAERAMALAACIALEAQARAECRPVWEELRERREELELAAEEDSFRWDVLPPEAYGLELEQEQFGVSLDETSYTLG</sequence>
<feature type="region of interest" description="Disordered" evidence="5">
    <location>
        <begin position="21"/>
        <end position="80"/>
    </location>
</feature>
<keyword evidence="2" id="KW-0812">Transmembrane</keyword>
<comment type="subcellular location">
    <subcellularLocation>
        <location evidence="1">Membrane</location>
        <topology evidence="1">Multi-pass membrane protein</topology>
    </subcellularLocation>
</comment>
<keyword evidence="4" id="KW-0472">Membrane</keyword>
<evidence type="ECO:0000256" key="3">
    <source>
        <dbReference type="ARBA" id="ARBA00022989"/>
    </source>
</evidence>
<reference evidence="6 7" key="1">
    <citation type="submission" date="2024-02" db="EMBL/GenBank/DDBJ databases">
        <authorList>
            <person name="Chen Y."/>
            <person name="Shah S."/>
            <person name="Dougan E. K."/>
            <person name="Thang M."/>
            <person name="Chan C."/>
        </authorList>
    </citation>
    <scope>NUCLEOTIDE SEQUENCE [LARGE SCALE GENOMIC DNA]</scope>
</reference>
<keyword evidence="3" id="KW-1133">Transmembrane helix</keyword>